<dbReference type="KEGG" id="sjv:SJAV_19370"/>
<gene>
    <name evidence="2" type="ORF">SJAV_19370</name>
</gene>
<dbReference type="GeneID" id="92354887"/>
<dbReference type="PANTHER" id="PTHR37523">
    <property type="entry name" value="METALLOPHOSPHOESTERASE"/>
    <property type="match status" value="1"/>
</dbReference>
<dbReference type="PANTHER" id="PTHR37523:SF1">
    <property type="entry name" value="CALCINEURIN-LIKE PHOSPHOESTERASE DOMAIN-CONTAINING PROTEIN"/>
    <property type="match status" value="1"/>
</dbReference>
<dbReference type="Pfam" id="PF00149">
    <property type="entry name" value="Metallophos"/>
    <property type="match status" value="1"/>
</dbReference>
<dbReference type="RefSeq" id="WP_369609542.1">
    <property type="nucleotide sequence ID" value="NZ_AP031322.1"/>
</dbReference>
<sequence>MGLFKRKQPEGVDNKKSQLKILFTSDLHASDVAFRKFLNVGKMIKADVMIIGGDLAGKALIPIIDIGNGKYEVDSTQVGKEGLETVIKQIKANGNYYVIVDKKEYDEMVQDKRKVDEAFKNAIQERLKEWIQLAEERYKDTKIPIYFNLGNDDPMYMFDIVPEESIFKRTEGFIIPIGDLEMISYGYVNPTPWNTYREKNEEEIYKDLKEIMNKVSDPSKVILNTHAPPYGTNLDNAPLLDKNLKPVVKGGDIVMTHVGSQSVRKIIEEYKPLMGVHGHIHESKAFDKVAGTLVFNPGSEYSAGVFHGLYILVEGNKIKAHQFITG</sequence>
<dbReference type="EMBL" id="AP031322">
    <property type="protein sequence ID" value="BFH73993.1"/>
    <property type="molecule type" value="Genomic_DNA"/>
</dbReference>
<proteinExistence type="predicted"/>
<dbReference type="Gene3D" id="3.60.21.10">
    <property type="match status" value="1"/>
</dbReference>
<dbReference type="GO" id="GO:0016787">
    <property type="term" value="F:hydrolase activity"/>
    <property type="evidence" value="ECO:0007669"/>
    <property type="project" value="InterPro"/>
</dbReference>
<protein>
    <submittedName>
        <fullName evidence="2">Metallophosphoesterase</fullName>
    </submittedName>
</protein>
<reference evidence="2" key="1">
    <citation type="submission" date="2024-03" db="EMBL/GenBank/DDBJ databases">
        <title>Complete genome sequence of Sulfurisphaera javensis strain KD-1.</title>
        <authorList>
            <person name="Sakai H."/>
            <person name="Nur N."/>
            <person name="Suwanto A."/>
            <person name="Kurosawa N."/>
        </authorList>
    </citation>
    <scope>NUCLEOTIDE SEQUENCE</scope>
    <source>
        <strain evidence="2">KD-1</strain>
    </source>
</reference>
<feature type="domain" description="Calcineurin-like phosphoesterase" evidence="1">
    <location>
        <begin position="19"/>
        <end position="282"/>
    </location>
</feature>
<evidence type="ECO:0000313" key="2">
    <source>
        <dbReference type="EMBL" id="BFH73993.1"/>
    </source>
</evidence>
<dbReference type="SUPFAM" id="SSF56300">
    <property type="entry name" value="Metallo-dependent phosphatases"/>
    <property type="match status" value="1"/>
</dbReference>
<dbReference type="AlphaFoldDB" id="A0AAT9GSZ4"/>
<accession>A0AAT9GSZ4</accession>
<evidence type="ECO:0000259" key="1">
    <source>
        <dbReference type="Pfam" id="PF00149"/>
    </source>
</evidence>
<dbReference type="InterPro" id="IPR029052">
    <property type="entry name" value="Metallo-depent_PP-like"/>
</dbReference>
<organism evidence="2">
    <name type="scientific">Sulfurisphaera javensis</name>
    <dbReference type="NCBI Taxonomy" id="2049879"/>
    <lineage>
        <taxon>Archaea</taxon>
        <taxon>Thermoproteota</taxon>
        <taxon>Thermoprotei</taxon>
        <taxon>Sulfolobales</taxon>
        <taxon>Sulfolobaceae</taxon>
        <taxon>Sulfurisphaera</taxon>
    </lineage>
</organism>
<name>A0AAT9GSZ4_9CREN</name>
<dbReference type="InterPro" id="IPR004843">
    <property type="entry name" value="Calcineurin-like_PHP"/>
</dbReference>